<comment type="caution">
    <text evidence="14">The sequence shown here is derived from an EMBL/GenBank/DDBJ whole genome shotgun (WGS) entry which is preliminary data.</text>
</comment>
<evidence type="ECO:0000256" key="2">
    <source>
        <dbReference type="ARBA" id="ARBA00006920"/>
    </source>
</evidence>
<feature type="transmembrane region" description="Helical" evidence="13">
    <location>
        <begin position="153"/>
        <end position="178"/>
    </location>
</feature>
<accession>A0A844FNM1</accession>
<evidence type="ECO:0000256" key="8">
    <source>
        <dbReference type="ARBA" id="ARBA00022989"/>
    </source>
</evidence>
<reference evidence="14 15" key="1">
    <citation type="submission" date="2019-08" db="EMBL/GenBank/DDBJ databases">
        <title>In-depth cultivation of the pig gut microbiome towards novel bacterial diversity and tailored functional studies.</title>
        <authorList>
            <person name="Wylensek D."/>
            <person name="Hitch T.C.A."/>
            <person name="Clavel T."/>
        </authorList>
    </citation>
    <scope>NUCLEOTIDE SEQUENCE [LARGE SCALE GENOMIC DNA]</scope>
    <source>
        <strain evidence="14 15">WCA-470BD-2E</strain>
    </source>
</reference>
<dbReference type="RefSeq" id="WP_154487091.1">
    <property type="nucleotide sequence ID" value="NZ_JAQYAR010000081.1"/>
</dbReference>
<feature type="transmembrane region" description="Helical" evidence="13">
    <location>
        <begin position="103"/>
        <end position="122"/>
    </location>
</feature>
<comment type="catalytic activity">
    <reaction evidence="12">
        <text>K(+)(in) = K(+)(out)</text>
        <dbReference type="Rhea" id="RHEA:29463"/>
        <dbReference type="ChEBI" id="CHEBI:29103"/>
    </reaction>
</comment>
<protein>
    <submittedName>
        <fullName evidence="14">DUF1211 domain-containing protein</fullName>
    </submittedName>
</protein>
<feature type="transmembrane region" description="Helical" evidence="13">
    <location>
        <begin position="37"/>
        <end position="55"/>
    </location>
</feature>
<evidence type="ECO:0000256" key="7">
    <source>
        <dbReference type="ARBA" id="ARBA00022958"/>
    </source>
</evidence>
<keyword evidence="3" id="KW-0813">Transport</keyword>
<dbReference type="EMBL" id="VUMW01000020">
    <property type="protein sequence ID" value="MST80211.1"/>
    <property type="molecule type" value="Genomic_DNA"/>
</dbReference>
<evidence type="ECO:0000256" key="13">
    <source>
        <dbReference type="SAM" id="Phobius"/>
    </source>
</evidence>
<dbReference type="GO" id="GO:0005267">
    <property type="term" value="F:potassium channel activity"/>
    <property type="evidence" value="ECO:0007669"/>
    <property type="project" value="UniProtKB-KW"/>
</dbReference>
<keyword evidence="9" id="KW-0406">Ion transport</keyword>
<evidence type="ECO:0000256" key="3">
    <source>
        <dbReference type="ARBA" id="ARBA00022448"/>
    </source>
</evidence>
<comment type="subcellular location">
    <subcellularLocation>
        <location evidence="1">Membrane</location>
        <topology evidence="1">Multi-pass membrane protein</topology>
    </subcellularLocation>
</comment>
<evidence type="ECO:0000256" key="6">
    <source>
        <dbReference type="ARBA" id="ARBA00022826"/>
    </source>
</evidence>
<proteinExistence type="inferred from homology"/>
<dbReference type="Proteomes" id="UP000452141">
    <property type="component" value="Unassembled WGS sequence"/>
</dbReference>
<keyword evidence="5 13" id="KW-0812">Transmembrane</keyword>
<organism evidence="14 15">
    <name type="scientific">Lactobacillus equicursoris</name>
    <dbReference type="NCBI Taxonomy" id="420645"/>
    <lineage>
        <taxon>Bacteria</taxon>
        <taxon>Bacillati</taxon>
        <taxon>Bacillota</taxon>
        <taxon>Bacilli</taxon>
        <taxon>Lactobacillales</taxon>
        <taxon>Lactobacillaceae</taxon>
        <taxon>Lactobacillus</taxon>
    </lineage>
</organism>
<evidence type="ECO:0000256" key="12">
    <source>
        <dbReference type="ARBA" id="ARBA00034430"/>
    </source>
</evidence>
<dbReference type="GO" id="GO:0015252">
    <property type="term" value="F:proton channel activity"/>
    <property type="evidence" value="ECO:0007669"/>
    <property type="project" value="InterPro"/>
</dbReference>
<evidence type="ECO:0000256" key="4">
    <source>
        <dbReference type="ARBA" id="ARBA00022538"/>
    </source>
</evidence>
<evidence type="ECO:0000256" key="10">
    <source>
        <dbReference type="ARBA" id="ARBA00023136"/>
    </source>
</evidence>
<comment type="similarity">
    <text evidence="2">Belongs to the TMEM175 family.</text>
</comment>
<gene>
    <name evidence="14" type="ORF">FYJ61_07060</name>
</gene>
<evidence type="ECO:0000256" key="1">
    <source>
        <dbReference type="ARBA" id="ARBA00004141"/>
    </source>
</evidence>
<keyword evidence="4" id="KW-0633">Potassium transport</keyword>
<evidence type="ECO:0000313" key="15">
    <source>
        <dbReference type="Proteomes" id="UP000452141"/>
    </source>
</evidence>
<evidence type="ECO:0000256" key="5">
    <source>
        <dbReference type="ARBA" id="ARBA00022692"/>
    </source>
</evidence>
<dbReference type="InterPro" id="IPR010617">
    <property type="entry name" value="TMEM175-like"/>
</dbReference>
<keyword evidence="7" id="KW-0630">Potassium</keyword>
<dbReference type="Pfam" id="PF06736">
    <property type="entry name" value="TMEM175"/>
    <property type="match status" value="1"/>
</dbReference>
<name>A0A844FNM1_9LACO</name>
<keyword evidence="11" id="KW-0407">Ion channel</keyword>
<evidence type="ECO:0000256" key="9">
    <source>
        <dbReference type="ARBA" id="ARBA00023065"/>
    </source>
</evidence>
<dbReference type="GO" id="GO:0016020">
    <property type="term" value="C:membrane"/>
    <property type="evidence" value="ECO:0007669"/>
    <property type="project" value="UniProtKB-SubCell"/>
</dbReference>
<evidence type="ECO:0000313" key="14">
    <source>
        <dbReference type="EMBL" id="MST80211.1"/>
    </source>
</evidence>
<keyword evidence="6" id="KW-0631">Potassium channel</keyword>
<feature type="transmembrane region" description="Helical" evidence="13">
    <location>
        <begin position="6"/>
        <end position="25"/>
    </location>
</feature>
<dbReference type="AlphaFoldDB" id="A0A844FNM1"/>
<sequence length="187" mass="21023">MDKNRIIALTDGIVAIAATIMVLELQVPEKLSTATLLGQWPVLLAYIVSFSQIYLAWRSHHNAFQKADVISTRTFLINGIWLFFQTLVPFGTGLIGRFTQSSLAAVIYVMMVFLWTLTFQFLDWSIVKDNPVAEKDEVMYPVARLILFGGYDVAFAVAFVQANLVLPIMLLFTILMGLQAIHHQKAI</sequence>
<keyword evidence="10 13" id="KW-0472">Membrane</keyword>
<evidence type="ECO:0000256" key="11">
    <source>
        <dbReference type="ARBA" id="ARBA00023303"/>
    </source>
</evidence>
<keyword evidence="8 13" id="KW-1133">Transmembrane helix</keyword>
<feature type="transmembrane region" description="Helical" evidence="13">
    <location>
        <begin position="75"/>
        <end position="96"/>
    </location>
</feature>